<gene>
    <name evidence="1" type="ORF">B1B_01072</name>
</gene>
<comment type="caution">
    <text evidence="1">The sequence shown here is derived from an EMBL/GenBank/DDBJ whole genome shotgun (WGS) entry which is preliminary data.</text>
</comment>
<dbReference type="AlphaFoldDB" id="T1D516"/>
<reference evidence="1" key="2">
    <citation type="journal article" date="2014" name="ISME J.">
        <title>Microbial stratification in low pH oxic and suboxic macroscopic growths along an acid mine drainage.</title>
        <authorList>
            <person name="Mendez-Garcia C."/>
            <person name="Mesa V."/>
            <person name="Sprenger R.R."/>
            <person name="Richter M."/>
            <person name="Diez M.S."/>
            <person name="Solano J."/>
            <person name="Bargiela R."/>
            <person name="Golyshina O.V."/>
            <person name="Manteca A."/>
            <person name="Ramos J.L."/>
            <person name="Gallego J.R."/>
            <person name="Llorente I."/>
            <person name="Martins Dos Santos V.A."/>
            <person name="Jensen O.N."/>
            <person name="Pelaez A.I."/>
            <person name="Sanchez J."/>
            <person name="Ferrer M."/>
        </authorList>
    </citation>
    <scope>NUCLEOTIDE SEQUENCE</scope>
</reference>
<proteinExistence type="predicted"/>
<name>T1D516_9ZZZZ</name>
<dbReference type="EMBL" id="AUZY01000781">
    <property type="protein sequence ID" value="EQD77425.1"/>
    <property type="molecule type" value="Genomic_DNA"/>
</dbReference>
<reference evidence="1" key="1">
    <citation type="submission" date="2013-08" db="EMBL/GenBank/DDBJ databases">
        <authorList>
            <person name="Mendez C."/>
            <person name="Richter M."/>
            <person name="Ferrer M."/>
            <person name="Sanchez J."/>
        </authorList>
    </citation>
    <scope>NUCLEOTIDE SEQUENCE</scope>
</reference>
<sequence>MVKAYRQSEIFGLAQPKSRVIVIGGQAGVYEQPDYWDRRSRFFELKSYPAVPPPPDVTLQLWLFQLAFPQFQAVLICISRHVIPVETTSAVMPPLTQEETASALRLVYDIGNQSGQEKVFEYMEGPFAHYALPAAVG</sequence>
<evidence type="ECO:0000313" key="1">
    <source>
        <dbReference type="EMBL" id="EQD77425.1"/>
    </source>
</evidence>
<accession>T1D516</accession>
<organism evidence="1">
    <name type="scientific">mine drainage metagenome</name>
    <dbReference type="NCBI Taxonomy" id="410659"/>
    <lineage>
        <taxon>unclassified sequences</taxon>
        <taxon>metagenomes</taxon>
        <taxon>ecological metagenomes</taxon>
    </lineage>
</organism>
<protein>
    <submittedName>
        <fullName evidence="1">Uncharacterized protein</fullName>
    </submittedName>
</protein>